<dbReference type="GO" id="GO:0032056">
    <property type="term" value="P:positive regulation of translation in response to stress"/>
    <property type="evidence" value="ECO:0007669"/>
    <property type="project" value="Ensembl"/>
</dbReference>
<reference evidence="1" key="2">
    <citation type="submission" date="2025-09" db="UniProtKB">
        <authorList>
            <consortium name="Ensembl"/>
        </authorList>
    </citation>
    <scope>IDENTIFICATION</scope>
</reference>
<protein>
    <submittedName>
        <fullName evidence="1">Uncharacterized protein</fullName>
    </submittedName>
</protein>
<accession>A0A8C6X6F8</accession>
<dbReference type="OrthoDB" id="9870685at2759"/>
<evidence type="ECO:0000313" key="2">
    <source>
        <dbReference type="Proteomes" id="UP000694559"/>
    </source>
</evidence>
<proteinExistence type="predicted"/>
<sequence>RESPKLISLVRFFTDYPTRVQSQLQKQDVYKKRQVDSLPKLKDLAFLKDQLESLKQKVENEVQAGVGQDGSWLASPFVKGFLAGFVVAKLRSSAVIGFLVGSCTGVFAAQTYAIPDVEKTVKDYFNSSRKRSN</sequence>
<dbReference type="Proteomes" id="UP000694559">
    <property type="component" value="Unplaced"/>
</dbReference>
<name>A0A8C6X6F8_NAJNA</name>
<dbReference type="GeneTree" id="ENSGT00390000007844"/>
<reference evidence="1" key="1">
    <citation type="submission" date="2025-08" db="UniProtKB">
        <authorList>
            <consortium name="Ensembl"/>
        </authorList>
    </citation>
    <scope>IDENTIFICATION</scope>
</reference>
<dbReference type="AlphaFoldDB" id="A0A8C6X6F8"/>
<dbReference type="Ensembl" id="ENSNNAT00000010189.1">
    <property type="protein sequence ID" value="ENSNNAP00000009722.1"/>
    <property type="gene ID" value="ENSNNAG00000006514.1"/>
</dbReference>
<dbReference type="GO" id="GO:1901857">
    <property type="term" value="P:positive regulation of cellular respiration"/>
    <property type="evidence" value="ECO:0007669"/>
    <property type="project" value="Ensembl"/>
</dbReference>
<keyword evidence="2" id="KW-1185">Reference proteome</keyword>
<organism evidence="1 2">
    <name type="scientific">Naja naja</name>
    <name type="common">Indian cobra</name>
    <dbReference type="NCBI Taxonomy" id="35670"/>
    <lineage>
        <taxon>Eukaryota</taxon>
        <taxon>Metazoa</taxon>
        <taxon>Chordata</taxon>
        <taxon>Craniata</taxon>
        <taxon>Vertebrata</taxon>
        <taxon>Euteleostomi</taxon>
        <taxon>Lepidosauria</taxon>
        <taxon>Squamata</taxon>
        <taxon>Bifurcata</taxon>
        <taxon>Unidentata</taxon>
        <taxon>Episquamata</taxon>
        <taxon>Toxicofera</taxon>
        <taxon>Serpentes</taxon>
        <taxon>Colubroidea</taxon>
        <taxon>Elapidae</taxon>
        <taxon>Elapinae</taxon>
        <taxon>Naja</taxon>
    </lineage>
</organism>
<dbReference type="OMA" id="YAIPNIE"/>
<evidence type="ECO:0000313" key="1">
    <source>
        <dbReference type="Ensembl" id="ENSNNAP00000009722.1"/>
    </source>
</evidence>
<dbReference type="GO" id="GO:0005743">
    <property type="term" value="C:mitochondrial inner membrane"/>
    <property type="evidence" value="ECO:0007669"/>
    <property type="project" value="Ensembl"/>
</dbReference>